<feature type="transmembrane region" description="Helical" evidence="1">
    <location>
        <begin position="33"/>
        <end position="57"/>
    </location>
</feature>
<sequence length="160" mass="18378">MTVVLVDRLKVCQISRNNNSTFLRYMLRHLTAYYNYIAIFWILASTSSLIINIYSLFIIPMDPLGYLLLAWKTGMLLILLIYWIVHVDMANISDDVTICMFQYPVSKLTKLEAAQFEMLIKTLIIQKPLVKASDIVTINSQLLASVSIMVELISCFTLLF</sequence>
<evidence type="ECO:0000313" key="2">
    <source>
        <dbReference type="EMBL" id="CAH1971595.1"/>
    </source>
</evidence>
<keyword evidence="1" id="KW-0812">Transmembrane</keyword>
<feature type="transmembrane region" description="Helical" evidence="1">
    <location>
        <begin position="64"/>
        <end position="85"/>
    </location>
</feature>
<keyword evidence="3" id="KW-1185">Reference proteome</keyword>
<reference evidence="2" key="1">
    <citation type="submission" date="2022-03" db="EMBL/GenBank/DDBJ databases">
        <authorList>
            <person name="Sayadi A."/>
        </authorList>
    </citation>
    <scope>NUCLEOTIDE SEQUENCE</scope>
</reference>
<name>A0A9P0P5X4_ACAOB</name>
<dbReference type="Proteomes" id="UP001152888">
    <property type="component" value="Unassembled WGS sequence"/>
</dbReference>
<keyword evidence="1" id="KW-1133">Transmembrane helix</keyword>
<organism evidence="2 3">
    <name type="scientific">Acanthoscelides obtectus</name>
    <name type="common">Bean weevil</name>
    <name type="synonym">Bruchus obtectus</name>
    <dbReference type="NCBI Taxonomy" id="200917"/>
    <lineage>
        <taxon>Eukaryota</taxon>
        <taxon>Metazoa</taxon>
        <taxon>Ecdysozoa</taxon>
        <taxon>Arthropoda</taxon>
        <taxon>Hexapoda</taxon>
        <taxon>Insecta</taxon>
        <taxon>Pterygota</taxon>
        <taxon>Neoptera</taxon>
        <taxon>Endopterygota</taxon>
        <taxon>Coleoptera</taxon>
        <taxon>Polyphaga</taxon>
        <taxon>Cucujiformia</taxon>
        <taxon>Chrysomeloidea</taxon>
        <taxon>Chrysomelidae</taxon>
        <taxon>Bruchinae</taxon>
        <taxon>Bruchini</taxon>
        <taxon>Acanthoscelides</taxon>
    </lineage>
</organism>
<gene>
    <name evidence="2" type="ORF">ACAOBT_LOCUS9510</name>
</gene>
<keyword evidence="1" id="KW-0472">Membrane</keyword>
<evidence type="ECO:0000313" key="3">
    <source>
        <dbReference type="Proteomes" id="UP001152888"/>
    </source>
</evidence>
<dbReference type="EMBL" id="CAKOFQ010006787">
    <property type="protein sequence ID" value="CAH1971595.1"/>
    <property type="molecule type" value="Genomic_DNA"/>
</dbReference>
<evidence type="ECO:0000256" key="1">
    <source>
        <dbReference type="SAM" id="Phobius"/>
    </source>
</evidence>
<accession>A0A9P0P5X4</accession>
<comment type="caution">
    <text evidence="2">The sequence shown here is derived from an EMBL/GenBank/DDBJ whole genome shotgun (WGS) entry which is preliminary data.</text>
</comment>
<proteinExistence type="predicted"/>
<protein>
    <submittedName>
        <fullName evidence="2">Uncharacterized protein</fullName>
    </submittedName>
</protein>
<dbReference type="OrthoDB" id="6759771at2759"/>
<dbReference type="AlphaFoldDB" id="A0A9P0P5X4"/>